<keyword evidence="3" id="KW-0175">Coiled coil</keyword>
<feature type="coiled-coil region" evidence="3">
    <location>
        <begin position="231"/>
        <end position="279"/>
    </location>
</feature>
<gene>
    <name evidence="4" type="ORF">KC909_02715</name>
</gene>
<organism evidence="4 5">
    <name type="scientific">Candidatus Dojkabacteria bacterium</name>
    <dbReference type="NCBI Taxonomy" id="2099670"/>
    <lineage>
        <taxon>Bacteria</taxon>
        <taxon>Candidatus Dojkabacteria</taxon>
    </lineage>
</organism>
<evidence type="ECO:0000256" key="1">
    <source>
        <dbReference type="ARBA" id="ARBA00022603"/>
    </source>
</evidence>
<dbReference type="Proteomes" id="UP000783287">
    <property type="component" value="Unassembled WGS sequence"/>
</dbReference>
<evidence type="ECO:0000256" key="3">
    <source>
        <dbReference type="SAM" id="Coils"/>
    </source>
</evidence>
<comment type="caution">
    <text evidence="4">The sequence shown here is derived from an EMBL/GenBank/DDBJ whole genome shotgun (WGS) entry which is preliminary data.</text>
</comment>
<reference evidence="4" key="2">
    <citation type="journal article" date="2021" name="Microbiome">
        <title>Successional dynamics and alternative stable states in a saline activated sludge microbial community over 9 years.</title>
        <authorList>
            <person name="Wang Y."/>
            <person name="Ye J."/>
            <person name="Ju F."/>
            <person name="Liu L."/>
            <person name="Boyd J.A."/>
            <person name="Deng Y."/>
            <person name="Parks D.H."/>
            <person name="Jiang X."/>
            <person name="Yin X."/>
            <person name="Woodcroft B.J."/>
            <person name="Tyson G.W."/>
            <person name="Hugenholtz P."/>
            <person name="Polz M.F."/>
            <person name="Zhang T."/>
        </authorList>
    </citation>
    <scope>NUCLEOTIDE SEQUENCE</scope>
    <source>
        <strain evidence="4">HKST-UBA14</strain>
    </source>
</reference>
<keyword evidence="2" id="KW-0808">Transferase</keyword>
<dbReference type="GO" id="GO:0071770">
    <property type="term" value="P:DIM/DIP cell wall layer assembly"/>
    <property type="evidence" value="ECO:0007669"/>
    <property type="project" value="TreeGrafter"/>
</dbReference>
<evidence type="ECO:0000313" key="4">
    <source>
        <dbReference type="EMBL" id="MCA9383255.1"/>
    </source>
</evidence>
<proteinExistence type="predicted"/>
<dbReference type="SUPFAM" id="SSF53335">
    <property type="entry name" value="S-adenosyl-L-methionine-dependent methyltransferases"/>
    <property type="match status" value="1"/>
</dbReference>
<sequence>MDWQYFQPQFEYKDSLNFYRSAWSGHFFFAYDLVRNLKPARIVELGTDYGHSFFSMAQAVVDGKIDAEMNAVDSWEGDKHARFYDSEVYESVQKVVSKHFAELKINLHKKYFADAVNDFDDNSIDLLHIDGLHTYEAVKDDFDTWLPKMSKSGVIMLHDISQKKKDFGVYKLWEEIKAKYATMEFEHSNGLGIVFMDEQVGKTLQPLNDFWQVYYQKEWFSDRITKKDKDIEDLQATIQWQKNHMIKLNKEIDNFRDIAVDSQKQAEDANARLNAYTSEMKYFPVRAALKLKRLLKKNKAKS</sequence>
<dbReference type="EMBL" id="JAGQLK010000045">
    <property type="protein sequence ID" value="MCA9383255.1"/>
    <property type="molecule type" value="Genomic_DNA"/>
</dbReference>
<dbReference type="PANTHER" id="PTHR40048:SF1">
    <property type="entry name" value="RHAMNOSYL O-METHYLTRANSFERASE"/>
    <property type="match status" value="1"/>
</dbReference>
<dbReference type="GO" id="GO:0005886">
    <property type="term" value="C:plasma membrane"/>
    <property type="evidence" value="ECO:0007669"/>
    <property type="project" value="TreeGrafter"/>
</dbReference>
<dbReference type="GO" id="GO:0032259">
    <property type="term" value="P:methylation"/>
    <property type="evidence" value="ECO:0007669"/>
    <property type="project" value="UniProtKB-KW"/>
</dbReference>
<evidence type="ECO:0000256" key="2">
    <source>
        <dbReference type="ARBA" id="ARBA00022679"/>
    </source>
</evidence>
<accession>A0A955L5G8</accession>
<dbReference type="Gene3D" id="3.40.50.150">
    <property type="entry name" value="Vaccinia Virus protein VP39"/>
    <property type="match status" value="1"/>
</dbReference>
<evidence type="ECO:0000313" key="5">
    <source>
        <dbReference type="Proteomes" id="UP000783287"/>
    </source>
</evidence>
<dbReference type="InterPro" id="IPR029063">
    <property type="entry name" value="SAM-dependent_MTases_sf"/>
</dbReference>
<dbReference type="Pfam" id="PF13578">
    <property type="entry name" value="Methyltransf_24"/>
    <property type="match status" value="1"/>
</dbReference>
<reference evidence="4" key="1">
    <citation type="submission" date="2020-04" db="EMBL/GenBank/DDBJ databases">
        <authorList>
            <person name="Zhang T."/>
        </authorList>
    </citation>
    <scope>NUCLEOTIDE SEQUENCE</scope>
    <source>
        <strain evidence="4">HKST-UBA14</strain>
    </source>
</reference>
<keyword evidence="1 4" id="KW-0489">Methyltransferase</keyword>
<name>A0A955L5G8_9BACT</name>
<dbReference type="GO" id="GO:0008168">
    <property type="term" value="F:methyltransferase activity"/>
    <property type="evidence" value="ECO:0007669"/>
    <property type="project" value="UniProtKB-KW"/>
</dbReference>
<protein>
    <submittedName>
        <fullName evidence="4">Class I SAM-dependent methyltransferase</fullName>
    </submittedName>
</protein>
<dbReference type="AlphaFoldDB" id="A0A955L5G8"/>
<dbReference type="PANTHER" id="PTHR40048">
    <property type="entry name" value="RHAMNOSYL O-METHYLTRANSFERASE"/>
    <property type="match status" value="1"/>
</dbReference>